<proteinExistence type="predicted"/>
<gene>
    <name evidence="1" type="ORF">MRATA1EN22A_LOCUS5518</name>
</gene>
<reference evidence="1" key="1">
    <citation type="submission" date="2023-05" db="EMBL/GenBank/DDBJ databases">
        <authorList>
            <consortium name="ELIXIR-Norway"/>
        </authorList>
    </citation>
    <scope>NUCLEOTIDE SEQUENCE</scope>
</reference>
<dbReference type="EMBL" id="OX596098">
    <property type="protein sequence ID" value="CAM9650840.1"/>
    <property type="molecule type" value="Genomic_DNA"/>
</dbReference>
<evidence type="ECO:0000313" key="1">
    <source>
        <dbReference type="EMBL" id="CAM9650840.1"/>
    </source>
</evidence>
<dbReference type="Proteomes" id="UP001162501">
    <property type="component" value="Chromosome 14"/>
</dbReference>
<evidence type="ECO:0000313" key="2">
    <source>
        <dbReference type="Proteomes" id="UP001162501"/>
    </source>
</evidence>
<accession>A0AC59YFA1</accession>
<sequence>MAGPPLPCLALGHQPRLCTGPPPEDLCALLLAAAPPRPRPFHLPGPPGHLGSACCLLGHKAQPPGQRSPPRGEGRGAGPGWQDVLQGLCLRPGL</sequence>
<reference evidence="1" key="2">
    <citation type="submission" date="2025-03" db="EMBL/GenBank/DDBJ databases">
        <authorList>
            <consortium name="ELIXIR-Norway"/>
            <consortium name="Elixir Norway"/>
        </authorList>
    </citation>
    <scope>NUCLEOTIDE SEQUENCE</scope>
</reference>
<protein>
    <submittedName>
        <fullName evidence="1">Uncharacterized protein</fullName>
    </submittedName>
</protein>
<organism evidence="1 2">
    <name type="scientific">Rangifer tarandus platyrhynchus</name>
    <name type="common">Svalbard reindeer</name>
    <dbReference type="NCBI Taxonomy" id="3082113"/>
    <lineage>
        <taxon>Eukaryota</taxon>
        <taxon>Metazoa</taxon>
        <taxon>Chordata</taxon>
        <taxon>Craniata</taxon>
        <taxon>Vertebrata</taxon>
        <taxon>Euteleostomi</taxon>
        <taxon>Mammalia</taxon>
        <taxon>Eutheria</taxon>
        <taxon>Laurasiatheria</taxon>
        <taxon>Artiodactyla</taxon>
        <taxon>Ruminantia</taxon>
        <taxon>Pecora</taxon>
        <taxon>Cervidae</taxon>
        <taxon>Odocoileinae</taxon>
        <taxon>Rangifer</taxon>
    </lineage>
</organism>
<name>A0AC59YFA1_RANTA</name>